<organism evidence="1 2">
    <name type="scientific">Pistacia atlantica</name>
    <dbReference type="NCBI Taxonomy" id="434234"/>
    <lineage>
        <taxon>Eukaryota</taxon>
        <taxon>Viridiplantae</taxon>
        <taxon>Streptophyta</taxon>
        <taxon>Embryophyta</taxon>
        <taxon>Tracheophyta</taxon>
        <taxon>Spermatophyta</taxon>
        <taxon>Magnoliopsida</taxon>
        <taxon>eudicotyledons</taxon>
        <taxon>Gunneridae</taxon>
        <taxon>Pentapetalae</taxon>
        <taxon>rosids</taxon>
        <taxon>malvids</taxon>
        <taxon>Sapindales</taxon>
        <taxon>Anacardiaceae</taxon>
        <taxon>Pistacia</taxon>
    </lineage>
</organism>
<sequence length="140" mass="16187">MRVKFKRRKIERQANTSKSELDKYLADDVENDDDKTFDLLKWWKMNSTKYPVLSLMARDVLAMLVSNVASESAFSTGGREVDLFRSSLTTKMVEALICTQDWIRTTRAPLAIEDTLDELTKIESEFPSFRVESTRPQLND</sequence>
<evidence type="ECO:0000313" key="1">
    <source>
        <dbReference type="EMBL" id="KAJ0092109.1"/>
    </source>
</evidence>
<name>A0ACC1AZK9_9ROSI</name>
<evidence type="ECO:0000313" key="2">
    <source>
        <dbReference type="Proteomes" id="UP001164250"/>
    </source>
</evidence>
<comment type="caution">
    <text evidence="1">The sequence shown here is derived from an EMBL/GenBank/DDBJ whole genome shotgun (WGS) entry which is preliminary data.</text>
</comment>
<dbReference type="Proteomes" id="UP001164250">
    <property type="component" value="Chromosome 7"/>
</dbReference>
<reference evidence="2" key="1">
    <citation type="journal article" date="2023" name="G3 (Bethesda)">
        <title>Genome assembly and association tests identify interacting loci associated with vigor, precocity, and sex in interspecific pistachio rootstocks.</title>
        <authorList>
            <person name="Palmer W."/>
            <person name="Jacygrad E."/>
            <person name="Sagayaradj S."/>
            <person name="Cavanaugh K."/>
            <person name="Han R."/>
            <person name="Bertier L."/>
            <person name="Beede B."/>
            <person name="Kafkas S."/>
            <person name="Golino D."/>
            <person name="Preece J."/>
            <person name="Michelmore R."/>
        </authorList>
    </citation>
    <scope>NUCLEOTIDE SEQUENCE [LARGE SCALE GENOMIC DNA]</scope>
</reference>
<keyword evidence="2" id="KW-1185">Reference proteome</keyword>
<proteinExistence type="predicted"/>
<accession>A0ACC1AZK9</accession>
<protein>
    <submittedName>
        <fullName evidence="1">Uncharacterized protein</fullName>
    </submittedName>
</protein>
<gene>
    <name evidence="1" type="ORF">Patl1_26224</name>
</gene>
<dbReference type="EMBL" id="CM047903">
    <property type="protein sequence ID" value="KAJ0092109.1"/>
    <property type="molecule type" value="Genomic_DNA"/>
</dbReference>